<protein>
    <submittedName>
        <fullName evidence="2">Secreted salivary protein</fullName>
    </submittedName>
</protein>
<accession>A2IAB9</accession>
<dbReference type="AlphaFoldDB" id="A2IAB9"/>
<organism evidence="2">
    <name type="scientific">Xenopsylla cheopis</name>
    <name type="common">Oriental rat flea</name>
    <name type="synonym">Pulex cheopis</name>
    <dbReference type="NCBI Taxonomy" id="163159"/>
    <lineage>
        <taxon>Eukaryota</taxon>
        <taxon>Metazoa</taxon>
        <taxon>Ecdysozoa</taxon>
        <taxon>Arthropoda</taxon>
        <taxon>Hexapoda</taxon>
        <taxon>Insecta</taxon>
        <taxon>Pterygota</taxon>
        <taxon>Neoptera</taxon>
        <taxon>Endopterygota</taxon>
        <taxon>Siphonaptera</taxon>
        <taxon>Pulicidae</taxon>
        <taxon>Xenopsyllinae</taxon>
        <taxon>Xenopsylla</taxon>
    </lineage>
</organism>
<evidence type="ECO:0000313" key="2">
    <source>
        <dbReference type="EMBL" id="ABM55439.1"/>
    </source>
</evidence>
<feature type="signal peptide" evidence="1">
    <location>
        <begin position="1"/>
        <end position="19"/>
    </location>
</feature>
<reference evidence="2" key="1">
    <citation type="journal article" date="2007" name="BMC Genomics">
        <title>An insight into the sialome of the oriental rat flea, Xenopsylla cheopis (Rots).</title>
        <authorList>
            <person name="Andersen J.F."/>
            <person name="Hinnebusch B.J."/>
            <person name="Lucas D.A."/>
            <person name="Conrads T.P."/>
            <person name="Veenstra T.D."/>
            <person name="Pham V.M."/>
            <person name="Ribeiro J.M."/>
        </authorList>
    </citation>
    <scope>NUCLEOTIDE SEQUENCE</scope>
    <source>
        <tissue evidence="2">Salivary gland</tissue>
    </source>
</reference>
<proteinExistence type="evidence at transcript level"/>
<keyword evidence="1" id="KW-0732">Signal</keyword>
<dbReference type="EMBL" id="EF179433">
    <property type="protein sequence ID" value="ABM55439.1"/>
    <property type="molecule type" value="mRNA"/>
</dbReference>
<feature type="chain" id="PRO_5002644026" evidence="1">
    <location>
        <begin position="20"/>
        <end position="94"/>
    </location>
</feature>
<sequence length="94" mass="10641">MKLVFIILVVFVLLQIVFADKQECKKDNIGDYYIPKGCKDNKDNDKCTKLCKEVCLSEVKEPWGACGSNVHYENGNINPDDCFCFDLQVLGTSK</sequence>
<name>A2IAB9_XENCH</name>
<evidence type="ECO:0000256" key="1">
    <source>
        <dbReference type="SAM" id="SignalP"/>
    </source>
</evidence>